<keyword evidence="1" id="KW-0812">Transmembrane</keyword>
<dbReference type="OrthoDB" id="2560628at2759"/>
<dbReference type="EMBL" id="MLKD01000006">
    <property type="protein sequence ID" value="OQE25280.1"/>
    <property type="molecule type" value="Genomic_DNA"/>
</dbReference>
<comment type="caution">
    <text evidence="3">The sequence shown here is derived from an EMBL/GenBank/DDBJ whole genome shotgun (WGS) entry which is preliminary data.</text>
</comment>
<dbReference type="Proteomes" id="UP000191285">
    <property type="component" value="Unassembled WGS sequence"/>
</dbReference>
<feature type="transmembrane region" description="Helical" evidence="1">
    <location>
        <begin position="37"/>
        <end position="58"/>
    </location>
</feature>
<reference evidence="4" key="1">
    <citation type="journal article" date="2017" name="Nat. Microbiol.">
        <title>Global analysis of biosynthetic gene clusters reveals vast potential of secondary metabolite production in Penicillium species.</title>
        <authorList>
            <person name="Nielsen J.C."/>
            <person name="Grijseels S."/>
            <person name="Prigent S."/>
            <person name="Ji B."/>
            <person name="Dainat J."/>
            <person name="Nielsen K.F."/>
            <person name="Frisvad J.C."/>
            <person name="Workman M."/>
            <person name="Nielsen J."/>
        </authorList>
    </citation>
    <scope>NUCLEOTIDE SEQUENCE [LARGE SCALE GENOMIC DNA]</scope>
    <source>
        <strain evidence="4">IBT 24891</strain>
    </source>
</reference>
<organism evidence="3 4">
    <name type="scientific">Penicillium steckii</name>
    <dbReference type="NCBI Taxonomy" id="303698"/>
    <lineage>
        <taxon>Eukaryota</taxon>
        <taxon>Fungi</taxon>
        <taxon>Dikarya</taxon>
        <taxon>Ascomycota</taxon>
        <taxon>Pezizomycotina</taxon>
        <taxon>Eurotiomycetes</taxon>
        <taxon>Eurotiomycetidae</taxon>
        <taxon>Eurotiales</taxon>
        <taxon>Aspergillaceae</taxon>
        <taxon>Penicillium</taxon>
    </lineage>
</organism>
<dbReference type="InterPro" id="IPR056119">
    <property type="entry name" value="DUF7702"/>
</dbReference>
<evidence type="ECO:0000313" key="3">
    <source>
        <dbReference type="EMBL" id="OQE25280.1"/>
    </source>
</evidence>
<dbReference type="PANTHER" id="PTHR42109">
    <property type="entry name" value="UNPLACED GENOMIC SCAFFOLD UM_SCAF_CONTIG_1.265, WHOLE GENOME SHOTGUN SEQUENCE"/>
    <property type="match status" value="1"/>
</dbReference>
<feature type="transmembrane region" description="Helical" evidence="1">
    <location>
        <begin position="206"/>
        <end position="229"/>
    </location>
</feature>
<feature type="transmembrane region" description="Helical" evidence="1">
    <location>
        <begin position="132"/>
        <end position="154"/>
    </location>
</feature>
<feature type="transmembrane region" description="Helical" evidence="1">
    <location>
        <begin position="70"/>
        <end position="90"/>
    </location>
</feature>
<dbReference type="Pfam" id="PF24800">
    <property type="entry name" value="DUF7702"/>
    <property type="match status" value="1"/>
</dbReference>
<evidence type="ECO:0000259" key="2">
    <source>
        <dbReference type="Pfam" id="PF24800"/>
    </source>
</evidence>
<dbReference type="AlphaFoldDB" id="A0A1V6TH99"/>
<proteinExistence type="predicted"/>
<keyword evidence="1" id="KW-0472">Membrane</keyword>
<evidence type="ECO:0000313" key="4">
    <source>
        <dbReference type="Proteomes" id="UP000191285"/>
    </source>
</evidence>
<sequence length="251" mass="26936">MISSTANEGLELAQLAFYAIASVPSIYCLVKHGKVGLLGWLYVLIMCGIRIVGNGLAYHALSTNGEPDRAAIIINGIGLSPLLLAALGILRESNNSIQSTLPVFLGRFGMLIPHMVIGGGIGLAAASGKNTILLEVGMIILAIGWAMIVGLVVVSVKSNTHWRRLDEEIKLLRAVMIVMPLVGIRLIYAIVTVFKFKSTSGESLAIQVIFGILLEFLIMITYLFTGIYTRNLAHVSSKKAGVICDPDYTPV</sequence>
<gene>
    <name evidence="3" type="ORF">PENSTE_c006G09250</name>
</gene>
<feature type="domain" description="DUF7702" evidence="2">
    <location>
        <begin position="6"/>
        <end position="230"/>
    </location>
</feature>
<dbReference type="PANTHER" id="PTHR42109:SF3">
    <property type="entry name" value="INTEGRAL MEMBRANE PROTEIN (AFU_ORTHOLOGUE AFUA_5G00100)"/>
    <property type="match status" value="1"/>
</dbReference>
<protein>
    <recommendedName>
        <fullName evidence="2">DUF7702 domain-containing protein</fullName>
    </recommendedName>
</protein>
<evidence type="ECO:0000256" key="1">
    <source>
        <dbReference type="SAM" id="Phobius"/>
    </source>
</evidence>
<name>A0A1V6TH99_9EURO</name>
<feature type="transmembrane region" description="Helical" evidence="1">
    <location>
        <begin position="12"/>
        <end position="30"/>
    </location>
</feature>
<keyword evidence="1" id="KW-1133">Transmembrane helix</keyword>
<accession>A0A1V6TH99</accession>
<feature type="transmembrane region" description="Helical" evidence="1">
    <location>
        <begin position="102"/>
        <end position="126"/>
    </location>
</feature>
<keyword evidence="4" id="KW-1185">Reference proteome</keyword>
<feature type="transmembrane region" description="Helical" evidence="1">
    <location>
        <begin position="174"/>
        <end position="194"/>
    </location>
</feature>